<dbReference type="EMBL" id="JAFDVH010000014">
    <property type="protein sequence ID" value="KAG7464476.1"/>
    <property type="molecule type" value="Genomic_DNA"/>
</dbReference>
<dbReference type="Gene3D" id="1.10.10.500">
    <property type="entry name" value="Homeo-prospero domain"/>
    <property type="match status" value="1"/>
</dbReference>
<dbReference type="GO" id="GO:0048468">
    <property type="term" value="P:cell development"/>
    <property type="evidence" value="ECO:0007669"/>
    <property type="project" value="UniProtKB-ARBA"/>
</dbReference>
<evidence type="ECO:0000256" key="1">
    <source>
        <dbReference type="ARBA" id="ARBA00004123"/>
    </source>
</evidence>
<feature type="compositionally biased region" description="Low complexity" evidence="7">
    <location>
        <begin position="21"/>
        <end position="36"/>
    </location>
</feature>
<evidence type="ECO:0000259" key="8">
    <source>
        <dbReference type="PROSITE" id="PS51818"/>
    </source>
</evidence>
<feature type="compositionally biased region" description="Gly residues" evidence="7">
    <location>
        <begin position="136"/>
        <end position="149"/>
    </location>
</feature>
<evidence type="ECO:0000256" key="2">
    <source>
        <dbReference type="ARBA" id="ARBA00023015"/>
    </source>
</evidence>
<dbReference type="SUPFAM" id="SSF46689">
    <property type="entry name" value="Homeodomain-like"/>
    <property type="match status" value="1"/>
</dbReference>
<dbReference type="InterPro" id="IPR009057">
    <property type="entry name" value="Homeodomain-like_sf"/>
</dbReference>
<evidence type="ECO:0000256" key="5">
    <source>
        <dbReference type="ARBA" id="ARBA00023163"/>
    </source>
</evidence>
<dbReference type="PANTHER" id="PTHR12198:SF11">
    <property type="entry name" value="PROSPERO HOMEOBOX 3"/>
    <property type="match status" value="1"/>
</dbReference>
<proteinExistence type="predicted"/>
<dbReference type="Pfam" id="PF05044">
    <property type="entry name" value="HPD"/>
    <property type="match status" value="1"/>
</dbReference>
<keyword evidence="10" id="KW-1185">Reference proteome</keyword>
<evidence type="ECO:0000256" key="4">
    <source>
        <dbReference type="ARBA" id="ARBA00023155"/>
    </source>
</evidence>
<feature type="compositionally biased region" description="Basic and acidic residues" evidence="7">
    <location>
        <begin position="260"/>
        <end position="269"/>
    </location>
</feature>
<feature type="region of interest" description="Disordered" evidence="7">
    <location>
        <begin position="328"/>
        <end position="361"/>
    </location>
</feature>
<dbReference type="Proteomes" id="UP001046870">
    <property type="component" value="Chromosome 14"/>
</dbReference>
<evidence type="ECO:0000256" key="7">
    <source>
        <dbReference type="SAM" id="MobiDB-lite"/>
    </source>
</evidence>
<dbReference type="GO" id="GO:0000981">
    <property type="term" value="F:DNA-binding transcription factor activity, RNA polymerase II-specific"/>
    <property type="evidence" value="ECO:0007669"/>
    <property type="project" value="TreeGrafter"/>
</dbReference>
<dbReference type="PANTHER" id="PTHR12198">
    <property type="entry name" value="HOMEOBOX PROTEIN PROSPERO/PROX-1/CEH-26"/>
    <property type="match status" value="1"/>
</dbReference>
<keyword evidence="5" id="KW-0804">Transcription</keyword>
<name>A0A9D3T7L1_MEGAT</name>
<evidence type="ECO:0000256" key="3">
    <source>
        <dbReference type="ARBA" id="ARBA00023125"/>
    </source>
</evidence>
<feature type="compositionally biased region" description="Acidic residues" evidence="7">
    <location>
        <begin position="73"/>
        <end position="86"/>
    </location>
</feature>
<keyword evidence="6" id="KW-0539">Nucleus</keyword>
<protein>
    <recommendedName>
        <fullName evidence="8">Prospero domain-containing protein</fullName>
    </recommendedName>
</protein>
<feature type="compositionally biased region" description="Polar residues" evidence="7">
    <location>
        <begin position="58"/>
        <end position="67"/>
    </location>
</feature>
<accession>A0A9D3T7L1</accession>
<feature type="domain" description="Prospero" evidence="8">
    <location>
        <begin position="485"/>
        <end position="645"/>
    </location>
</feature>
<feature type="region of interest" description="Disordered" evidence="7">
    <location>
        <begin position="1"/>
        <end position="106"/>
    </location>
</feature>
<dbReference type="InterPro" id="IPR037131">
    <property type="entry name" value="Homeo_prospero_dom_sf"/>
</dbReference>
<keyword evidence="3" id="KW-0238">DNA-binding</keyword>
<dbReference type="InterPro" id="IPR039350">
    <property type="entry name" value="Prospero_homeodomain"/>
</dbReference>
<keyword evidence="2" id="KW-0805">Transcription regulation</keyword>
<gene>
    <name evidence="9" type="ORF">MATL_G00166070</name>
</gene>
<dbReference type="OrthoDB" id="10038576at2759"/>
<feature type="compositionally biased region" description="Basic and acidic residues" evidence="7">
    <location>
        <begin position="192"/>
        <end position="224"/>
    </location>
</feature>
<comment type="caution">
    <text evidence="9">The sequence shown here is derived from an EMBL/GenBank/DDBJ whole genome shotgun (WGS) entry which is preliminary data.</text>
</comment>
<sequence>MDPSPDHFGNQPPQMCPYRLYSSPPGATPSGPAFPSSGPPSYPLISHLLQPGGPRNCGTYQYPGSFTESGSEREDEEDEEDEEEGAEGERQGRGMAPPLSQFLPLGKRRYSSDVGDWCQELLRMKRLRAQTFISGEGEGPQGQGPGGAGLQDRRERREGRWQARQELKEKLQETRGKLRELQQRVWQAYGRRQREGEEHRWAEEGAARGGRRGVEDGAMHRDAGPEVFLEEEEENNRDQDRAHSQKLLPGRSHNVSSSNDGEKYSNKAVGKEDLDKGKVWLGCGLVRGEWEARVGGGQKFVQALKQELGSAVARVIDRVVHMYSQSQPPSVAGLAPLDGEGQKREGVSRFSRPATSLEQPEVLPTALKSLPGKKPAPSQSSHQNLLLHQLHPGLPHLPHTYLPPLLPTRVKEPFPPSYPPAPAPLSLPVLHYTMQHLLARSLANLPLHRECLSPDTFLDFHPHTSSFPPLRLLGLLEPPLPSSDRGRDRGVRGVKAKLMFFYTRYPSSNTLKTYFPDVKFNRCITSQLIKWFSNFREFFYIQMERFARQAVREGLAGGHGAVLRLRRDSELFRTLNLHYNKSNDYHVPERFVEVSELALREFFTAIQAGRDSDPCWKKSIYKIICKLDSPVPDYFRMPGCPTDTHSTT</sequence>
<organism evidence="9 10">
    <name type="scientific">Megalops atlanticus</name>
    <name type="common">Tarpon</name>
    <name type="synonym">Clupea gigantea</name>
    <dbReference type="NCBI Taxonomy" id="7932"/>
    <lineage>
        <taxon>Eukaryota</taxon>
        <taxon>Metazoa</taxon>
        <taxon>Chordata</taxon>
        <taxon>Craniata</taxon>
        <taxon>Vertebrata</taxon>
        <taxon>Euteleostomi</taxon>
        <taxon>Actinopterygii</taxon>
        <taxon>Neopterygii</taxon>
        <taxon>Teleostei</taxon>
        <taxon>Elopiformes</taxon>
        <taxon>Megalopidae</taxon>
        <taxon>Megalops</taxon>
    </lineage>
</organism>
<dbReference type="GO" id="GO:0005634">
    <property type="term" value="C:nucleus"/>
    <property type="evidence" value="ECO:0007669"/>
    <property type="project" value="UniProtKB-SubCell"/>
</dbReference>
<dbReference type="InterPro" id="IPR023082">
    <property type="entry name" value="Homeo_prospero_dom"/>
</dbReference>
<evidence type="ECO:0000256" key="6">
    <source>
        <dbReference type="ARBA" id="ARBA00023242"/>
    </source>
</evidence>
<evidence type="ECO:0000313" key="9">
    <source>
        <dbReference type="EMBL" id="KAG7464476.1"/>
    </source>
</evidence>
<dbReference type="AlphaFoldDB" id="A0A9D3T7L1"/>
<keyword evidence="4" id="KW-0371">Homeobox</keyword>
<dbReference type="GO" id="GO:0000978">
    <property type="term" value="F:RNA polymerase II cis-regulatory region sequence-specific DNA binding"/>
    <property type="evidence" value="ECO:0007669"/>
    <property type="project" value="TreeGrafter"/>
</dbReference>
<evidence type="ECO:0000313" key="10">
    <source>
        <dbReference type="Proteomes" id="UP001046870"/>
    </source>
</evidence>
<comment type="subcellular location">
    <subcellularLocation>
        <location evidence="1">Nucleus</location>
    </subcellularLocation>
</comment>
<feature type="compositionally biased region" description="Basic and acidic residues" evidence="7">
    <location>
        <begin position="151"/>
        <end position="166"/>
    </location>
</feature>
<dbReference type="PROSITE" id="PS51818">
    <property type="entry name" value="HOMEO_PROSPERO"/>
    <property type="match status" value="1"/>
</dbReference>
<feature type="region of interest" description="Disordered" evidence="7">
    <location>
        <begin position="192"/>
        <end position="269"/>
    </location>
</feature>
<feature type="region of interest" description="Disordered" evidence="7">
    <location>
        <begin position="132"/>
        <end position="166"/>
    </location>
</feature>
<reference evidence="9" key="1">
    <citation type="submission" date="2021-01" db="EMBL/GenBank/DDBJ databases">
        <authorList>
            <person name="Zahm M."/>
            <person name="Roques C."/>
            <person name="Cabau C."/>
            <person name="Klopp C."/>
            <person name="Donnadieu C."/>
            <person name="Jouanno E."/>
            <person name="Lampietro C."/>
            <person name="Louis A."/>
            <person name="Herpin A."/>
            <person name="Echchiki A."/>
            <person name="Berthelot C."/>
            <person name="Parey E."/>
            <person name="Roest-Crollius H."/>
            <person name="Braasch I."/>
            <person name="Postlethwait J."/>
            <person name="Bobe J."/>
            <person name="Montfort J."/>
            <person name="Bouchez O."/>
            <person name="Begum T."/>
            <person name="Mejri S."/>
            <person name="Adams A."/>
            <person name="Chen W.-J."/>
            <person name="Guiguen Y."/>
        </authorList>
    </citation>
    <scope>NUCLEOTIDE SEQUENCE</scope>
    <source>
        <strain evidence="9">YG-15Mar2019-1</strain>
        <tissue evidence="9">Brain</tissue>
    </source>
</reference>
<dbReference type="GO" id="GO:0007399">
    <property type="term" value="P:nervous system development"/>
    <property type="evidence" value="ECO:0007669"/>
    <property type="project" value="UniProtKB-ARBA"/>
</dbReference>